<dbReference type="Proteomes" id="UP000818029">
    <property type="component" value="Chromosome D13"/>
</dbReference>
<gene>
    <name evidence="7" type="primary">LOC107919927</name>
</gene>
<evidence type="ECO:0000313" key="6">
    <source>
        <dbReference type="Proteomes" id="UP000818029"/>
    </source>
</evidence>
<name>A0A1U8KVU3_GOSHI</name>
<feature type="domain" description="CCDC22 N-terminal" evidence="5">
    <location>
        <begin position="15"/>
        <end position="130"/>
    </location>
</feature>
<dbReference type="Pfam" id="PF05667">
    <property type="entry name" value="CCDC22_CC"/>
    <property type="match status" value="1"/>
</dbReference>
<reference evidence="7" key="2">
    <citation type="submission" date="2025-08" db="UniProtKB">
        <authorList>
            <consortium name="RefSeq"/>
        </authorList>
    </citation>
    <scope>IDENTIFICATION</scope>
</reference>
<feature type="domain" description="CCDC22 coiled-coil" evidence="4">
    <location>
        <begin position="141"/>
        <end position="504"/>
    </location>
</feature>
<dbReference type="PANTHER" id="PTHR15668">
    <property type="entry name" value="JM1 PROTEIN"/>
    <property type="match status" value="1"/>
</dbReference>
<organism evidence="6 7">
    <name type="scientific">Gossypium hirsutum</name>
    <name type="common">Upland cotton</name>
    <name type="synonym">Gossypium mexicanum</name>
    <dbReference type="NCBI Taxonomy" id="3635"/>
    <lineage>
        <taxon>Eukaryota</taxon>
        <taxon>Viridiplantae</taxon>
        <taxon>Streptophyta</taxon>
        <taxon>Embryophyta</taxon>
        <taxon>Tracheophyta</taxon>
        <taxon>Spermatophyta</taxon>
        <taxon>Magnoliopsida</taxon>
        <taxon>eudicotyledons</taxon>
        <taxon>Gunneridae</taxon>
        <taxon>Pentapetalae</taxon>
        <taxon>rosids</taxon>
        <taxon>malvids</taxon>
        <taxon>Malvales</taxon>
        <taxon>Malvaceae</taxon>
        <taxon>Malvoideae</taxon>
        <taxon>Gossypium</taxon>
    </lineage>
</organism>
<evidence type="ECO:0000313" key="7">
    <source>
        <dbReference type="RefSeq" id="XP_016704859.2"/>
    </source>
</evidence>
<dbReference type="PaxDb" id="3635-A0A1U8KVU3"/>
<keyword evidence="2" id="KW-0175">Coiled coil</keyword>
<evidence type="ECO:0000256" key="3">
    <source>
        <dbReference type="SAM" id="MobiDB-lite"/>
    </source>
</evidence>
<dbReference type="InterPro" id="IPR008530">
    <property type="entry name" value="CCDC22"/>
</dbReference>
<evidence type="ECO:0000256" key="2">
    <source>
        <dbReference type="SAM" id="Coils"/>
    </source>
</evidence>
<feature type="region of interest" description="Disordered" evidence="3">
    <location>
        <begin position="229"/>
        <end position="251"/>
    </location>
</feature>
<dbReference type="InterPro" id="IPR048349">
    <property type="entry name" value="CCDC22_N"/>
</dbReference>
<dbReference type="AlphaFoldDB" id="A0A1U8KVU3"/>
<dbReference type="PANTHER" id="PTHR15668:SF4">
    <property type="entry name" value="COILED-COIL DOMAIN-CONTAINING PROTEIN 22"/>
    <property type="match status" value="1"/>
</dbReference>
<dbReference type="InterPro" id="IPR048348">
    <property type="entry name" value="CCDC22_CC"/>
</dbReference>
<protein>
    <submittedName>
        <fullName evidence="7">Coiled-coil domain-containing protein 22 homolog</fullName>
    </submittedName>
</protein>
<evidence type="ECO:0000259" key="5">
    <source>
        <dbReference type="Pfam" id="PF21674"/>
    </source>
</evidence>
<sequence>MDQGCSLLKAKKKKMEESQEILLKSLSSFGISIPENVSSFSELTPTTLISLCCQSLNILGNNDDDDENHFSFPISVEDSVSIADKFKICSDVSLAFKNLGYLGDMNYYKFLYPSEEDLHKLVRFLVEKLSTSSEAVKFSGEKDVGLRQEFKEDNFGKVSESVTQNSDNEEVDQNLQKVEAILKDLRVDELLESSEFKAGDAAVVHDPLRVHDILQDELFSESTAEVVDSSGASRHEETAHQKDEHVSTCPKETNSKIQYEEEDLLCQEKALKEELRANTLQMQHLEEEFELWKAAADMAFDENHPMEFFPEQLNKRIDAKKHNILELELLWDAVRKPIEEKKRSLEEHLYANIPEAQEKLQKLREIELETQLTSSEIRKREEEHLKLAADLKKQPEVASRRSYIERIKEITKNSGKLDSDIERILRDTRTLQLESNSIQESLHRTYAVIDEIVFREAKKDTDRGQAYRLLTSIHDSFEQISEKILTTDRIRREIADLEKKLAGVSSRSLNEDKLQADLDAIMKENEYLEQQIQYD</sequence>
<feature type="coiled-coil region" evidence="2">
    <location>
        <begin position="487"/>
        <end position="531"/>
    </location>
</feature>
<proteinExistence type="inferred from homology"/>
<dbReference type="KEGG" id="ghi:107919927"/>
<dbReference type="GO" id="GO:0097602">
    <property type="term" value="F:cullin family protein binding"/>
    <property type="evidence" value="ECO:0000318"/>
    <property type="project" value="GO_Central"/>
</dbReference>
<keyword evidence="6" id="KW-1185">Reference proteome</keyword>
<feature type="compositionally biased region" description="Basic and acidic residues" evidence="3">
    <location>
        <begin position="233"/>
        <end position="246"/>
    </location>
</feature>
<evidence type="ECO:0000256" key="1">
    <source>
        <dbReference type="ARBA" id="ARBA00006438"/>
    </source>
</evidence>
<accession>A0A1U8KVU3</accession>
<evidence type="ECO:0000259" key="4">
    <source>
        <dbReference type="Pfam" id="PF05667"/>
    </source>
</evidence>
<reference evidence="6" key="1">
    <citation type="journal article" date="2020" name="Nat. Genet.">
        <title>Genomic diversifications of five Gossypium allopolyploid species and their impact on cotton improvement.</title>
        <authorList>
            <person name="Chen Z.J."/>
            <person name="Sreedasyam A."/>
            <person name="Ando A."/>
            <person name="Song Q."/>
            <person name="De Santiago L.M."/>
            <person name="Hulse-Kemp A.M."/>
            <person name="Ding M."/>
            <person name="Ye W."/>
            <person name="Kirkbride R.C."/>
            <person name="Jenkins J."/>
            <person name="Plott C."/>
            <person name="Lovell J."/>
            <person name="Lin Y.M."/>
            <person name="Vaughn R."/>
            <person name="Liu B."/>
            <person name="Simpson S."/>
            <person name="Scheffler B.E."/>
            <person name="Wen L."/>
            <person name="Saski C.A."/>
            <person name="Grover C.E."/>
            <person name="Hu G."/>
            <person name="Conover J.L."/>
            <person name="Carlson J.W."/>
            <person name="Shu S."/>
            <person name="Boston L.B."/>
            <person name="Williams M."/>
            <person name="Peterson D.G."/>
            <person name="McGee K."/>
            <person name="Jones D.C."/>
            <person name="Wendel J.F."/>
            <person name="Stelly D.M."/>
            <person name="Grimwood J."/>
            <person name="Schmutz J."/>
        </authorList>
    </citation>
    <scope>NUCLEOTIDE SEQUENCE [LARGE SCALE GENOMIC DNA]</scope>
    <source>
        <strain evidence="6">cv. TM-1</strain>
    </source>
</reference>
<dbReference type="STRING" id="3635.A0A1U8KVU3"/>
<comment type="similarity">
    <text evidence="1">Belongs to the CCDC22 family.</text>
</comment>
<dbReference type="Pfam" id="PF21674">
    <property type="entry name" value="CCDC22_N"/>
    <property type="match status" value="1"/>
</dbReference>
<dbReference type="GO" id="GO:2000060">
    <property type="term" value="P:positive regulation of ubiquitin-dependent protein catabolic process"/>
    <property type="evidence" value="ECO:0000318"/>
    <property type="project" value="GO_Central"/>
</dbReference>
<dbReference type="OMA" id="KFEQHIQ"/>
<dbReference type="GeneID" id="107919927"/>
<dbReference type="RefSeq" id="XP_016704859.2">
    <property type="nucleotide sequence ID" value="XM_016849370.2"/>
</dbReference>